<protein>
    <submittedName>
        <fullName evidence="7">4-hydroxybutyryl-CoA dehydratase</fullName>
    </submittedName>
</protein>
<dbReference type="SUPFAM" id="SSF56645">
    <property type="entry name" value="Acyl-CoA dehydrogenase NM domain-like"/>
    <property type="match status" value="1"/>
</dbReference>
<dbReference type="AlphaFoldDB" id="A0A2T9X4J5"/>
<evidence type="ECO:0000313" key="7">
    <source>
        <dbReference type="EMBL" id="PVU74989.1"/>
    </source>
</evidence>
<feature type="compositionally biased region" description="Basic and acidic residues" evidence="4">
    <location>
        <begin position="495"/>
        <end position="505"/>
    </location>
</feature>
<name>A0A2T9X4J5_9CREN</name>
<dbReference type="InterPro" id="IPR036250">
    <property type="entry name" value="AcylCo_DH-like_C"/>
</dbReference>
<evidence type="ECO:0000259" key="5">
    <source>
        <dbReference type="Pfam" id="PF03241"/>
    </source>
</evidence>
<dbReference type="InterPro" id="IPR009100">
    <property type="entry name" value="AcylCoA_DH/oxidase_NM_dom_sf"/>
</dbReference>
<evidence type="ECO:0000259" key="6">
    <source>
        <dbReference type="Pfam" id="PF11794"/>
    </source>
</evidence>
<dbReference type="Gene3D" id="1.10.3140.10">
    <property type="entry name" value="4-hydroxybutyryl-coa dehydratase, domain 1"/>
    <property type="match status" value="1"/>
</dbReference>
<dbReference type="EMBL" id="QEFD01000167">
    <property type="protein sequence ID" value="PVU74989.1"/>
    <property type="molecule type" value="Genomic_DNA"/>
</dbReference>
<keyword evidence="2" id="KW-0274">FAD</keyword>
<evidence type="ECO:0000256" key="3">
    <source>
        <dbReference type="ARBA" id="ARBA00023002"/>
    </source>
</evidence>
<organism evidence="7 8">
    <name type="scientific">Acidianus hospitalis</name>
    <dbReference type="NCBI Taxonomy" id="563177"/>
    <lineage>
        <taxon>Archaea</taxon>
        <taxon>Thermoproteota</taxon>
        <taxon>Thermoprotei</taxon>
        <taxon>Sulfolobales</taxon>
        <taxon>Sulfolobaceae</taxon>
        <taxon>Acidianus</taxon>
    </lineage>
</organism>
<evidence type="ECO:0000256" key="1">
    <source>
        <dbReference type="ARBA" id="ARBA00022630"/>
    </source>
</evidence>
<dbReference type="Pfam" id="PF11794">
    <property type="entry name" value="HpaB_N"/>
    <property type="match status" value="1"/>
</dbReference>
<dbReference type="PANTHER" id="PTHR36117">
    <property type="entry name" value="4-HYDROXYPHENYLACETATE 3-MONOOXYGENASE-RELATED"/>
    <property type="match status" value="1"/>
</dbReference>
<dbReference type="Pfam" id="PF03241">
    <property type="entry name" value="HpaB"/>
    <property type="match status" value="1"/>
</dbReference>
<sequence>MGIRTGQEYLDSIKVRNKVEIYVMGKEVKDVTTNPFLKPSVLAFKATFDSAWDEDTKDLARVWSPFINEEVNRFNHIHRSPEDLAAKVKLLRKISHKVGACFQRCVGYDALNTLYIITELMAQHGKTEPKEKFIEYLKTVQKKDLALAGAMTDAKGVRTLKPHEQPNKNAYVRTTEVTKDGIYVSGAKANITGVAASEEIVVLPTRAMGPEDQDYAVAFSIPTDTEGIKIIIGRQLNDARRLEGGEIDALPYFYNHEGLVIFDNVFVPMERVFLMRDWQYTSQLVEIFSAYHRQGYGGCKAGLGDVIIGATYNLAKQIGVEKAPHVQDKINEEIFLTETMYAAGIAASLNGIEVCPGCWWVNPMQANVTKHLVTRFPSQITQLAIDIAGGILGTAPSEWDLKNPKIKELLAKYLQGVEGYTAEDRIRMVRLLENVALGVAFQIESVHGAGSPAAQRIMFSRLYNLSYAEEVAKRLAGMKSNVKFTKKVEPWRESETEKLAKEAEKSTVTASGGK</sequence>
<dbReference type="Proteomes" id="UP000245638">
    <property type="component" value="Unassembled WGS sequence"/>
</dbReference>
<dbReference type="InterPro" id="IPR024674">
    <property type="entry name" value="HpaB/PvcC/4-BUDH_N"/>
</dbReference>
<keyword evidence="1" id="KW-0285">Flavoprotein</keyword>
<dbReference type="InterPro" id="IPR004925">
    <property type="entry name" value="HpaB/PvcC/4-BUDH"/>
</dbReference>
<feature type="domain" description="HpaB/PvcC/4-BUDH C-terminal" evidence="5">
    <location>
        <begin position="282"/>
        <end position="477"/>
    </location>
</feature>
<dbReference type="InterPro" id="IPR046373">
    <property type="entry name" value="Acyl-CoA_Oxase/DH_mid-dom_sf"/>
</dbReference>
<evidence type="ECO:0000313" key="8">
    <source>
        <dbReference type="Proteomes" id="UP000245638"/>
    </source>
</evidence>
<dbReference type="PANTHER" id="PTHR36117:SF3">
    <property type="entry name" value="4-HYDROXYPHENYLACETATE 3-MONOOXYGENASE-RELATED"/>
    <property type="match status" value="1"/>
</dbReference>
<reference evidence="7 8" key="1">
    <citation type="journal article" date="2015" name="Appl. Environ. Microbiol.">
        <title>Nanoarchaeota, Their Sulfolobales Host, and Nanoarchaeota Virus Distribution across Yellowstone National Park Hot Springs.</title>
        <authorList>
            <person name="Munson-McGee J.H."/>
            <person name="Field E.K."/>
            <person name="Bateson M."/>
            <person name="Rooney C."/>
            <person name="Stepanauskas R."/>
            <person name="Young M.J."/>
        </authorList>
    </citation>
    <scope>NUCLEOTIDE SEQUENCE [LARGE SCALE GENOMIC DNA]</scope>
    <source>
        <strain evidence="7">SCGC AC-742_N10</strain>
    </source>
</reference>
<evidence type="ECO:0000256" key="4">
    <source>
        <dbReference type="SAM" id="MobiDB-lite"/>
    </source>
</evidence>
<dbReference type="SUPFAM" id="SSF47203">
    <property type="entry name" value="Acyl-CoA dehydrogenase C-terminal domain-like"/>
    <property type="match status" value="1"/>
</dbReference>
<gene>
    <name evidence="7" type="ORF">DDW13_05670</name>
</gene>
<dbReference type="GO" id="GO:0016627">
    <property type="term" value="F:oxidoreductase activity, acting on the CH-CH group of donors"/>
    <property type="evidence" value="ECO:0007669"/>
    <property type="project" value="InterPro"/>
</dbReference>
<dbReference type="Gene3D" id="2.40.110.10">
    <property type="entry name" value="Butyryl-CoA Dehydrogenase, subunit A, domain 2"/>
    <property type="match status" value="1"/>
</dbReference>
<feature type="region of interest" description="Disordered" evidence="4">
    <location>
        <begin position="495"/>
        <end position="514"/>
    </location>
</feature>
<comment type="caution">
    <text evidence="7">The sequence shown here is derived from an EMBL/GenBank/DDBJ whole genome shotgun (WGS) entry which is preliminary data.</text>
</comment>
<dbReference type="Gene3D" id="1.20.140.10">
    <property type="entry name" value="Butyryl-CoA Dehydrogenase, subunit A, domain 3"/>
    <property type="match status" value="1"/>
</dbReference>
<dbReference type="InterPro" id="IPR024719">
    <property type="entry name" value="HpaB/PvcC/4-BUDH_C"/>
</dbReference>
<accession>A0A2T9X4J5</accession>
<feature type="domain" description="HpaB/PvcC/4-BUDH N-terminal" evidence="6">
    <location>
        <begin position="5"/>
        <end position="274"/>
    </location>
</feature>
<evidence type="ECO:0000256" key="2">
    <source>
        <dbReference type="ARBA" id="ARBA00022827"/>
    </source>
</evidence>
<dbReference type="PIRSF" id="PIRSF000331">
    <property type="entry name" value="HpaA_HpaB"/>
    <property type="match status" value="1"/>
</dbReference>
<proteinExistence type="predicted"/>
<keyword evidence="3" id="KW-0560">Oxidoreductase</keyword>